<gene>
    <name evidence="1" type="ORF">Tci_896252</name>
</gene>
<comment type="caution">
    <text evidence="1">The sequence shown here is derived from an EMBL/GenBank/DDBJ whole genome shotgun (WGS) entry which is preliminary data.</text>
</comment>
<proteinExistence type="predicted"/>
<protein>
    <submittedName>
        <fullName evidence="1">Nucleotide-binding, alpha-beta plait</fullName>
    </submittedName>
</protein>
<reference evidence="1" key="1">
    <citation type="journal article" date="2019" name="Sci. Rep.">
        <title>Draft genome of Tanacetum cinerariifolium, the natural source of mosquito coil.</title>
        <authorList>
            <person name="Yamashiro T."/>
            <person name="Shiraishi A."/>
            <person name="Satake H."/>
            <person name="Nakayama K."/>
        </authorList>
    </citation>
    <scope>NUCLEOTIDE SEQUENCE</scope>
</reference>
<dbReference type="EMBL" id="BKCJ011351247">
    <property type="protein sequence ID" value="GFD24283.1"/>
    <property type="molecule type" value="Genomic_DNA"/>
</dbReference>
<evidence type="ECO:0000313" key="1">
    <source>
        <dbReference type="EMBL" id="GFD24283.1"/>
    </source>
</evidence>
<accession>A0A699UQE0</accession>
<feature type="non-terminal residue" evidence="1">
    <location>
        <position position="69"/>
    </location>
</feature>
<name>A0A699UQE0_TANCI</name>
<sequence>MLADLGLREEYNGLKTTITARQSPTAFSELHALFSDHDYMLGKTCAPAPSITSSFAANYAVGSPSIPEA</sequence>
<organism evidence="1">
    <name type="scientific">Tanacetum cinerariifolium</name>
    <name type="common">Dalmatian daisy</name>
    <name type="synonym">Chrysanthemum cinerariifolium</name>
    <dbReference type="NCBI Taxonomy" id="118510"/>
    <lineage>
        <taxon>Eukaryota</taxon>
        <taxon>Viridiplantae</taxon>
        <taxon>Streptophyta</taxon>
        <taxon>Embryophyta</taxon>
        <taxon>Tracheophyta</taxon>
        <taxon>Spermatophyta</taxon>
        <taxon>Magnoliopsida</taxon>
        <taxon>eudicotyledons</taxon>
        <taxon>Gunneridae</taxon>
        <taxon>Pentapetalae</taxon>
        <taxon>asterids</taxon>
        <taxon>campanulids</taxon>
        <taxon>Asterales</taxon>
        <taxon>Asteraceae</taxon>
        <taxon>Asteroideae</taxon>
        <taxon>Anthemideae</taxon>
        <taxon>Anthemidinae</taxon>
        <taxon>Tanacetum</taxon>
    </lineage>
</organism>
<dbReference type="AlphaFoldDB" id="A0A699UQE0"/>